<proteinExistence type="predicted"/>
<dbReference type="GeneID" id="25916053"/>
<dbReference type="AlphaFoldDB" id="A0A0L0F5B1"/>
<feature type="non-terminal residue" evidence="1">
    <location>
        <position position="1"/>
    </location>
</feature>
<reference evidence="1 2" key="1">
    <citation type="submission" date="2011-02" db="EMBL/GenBank/DDBJ databases">
        <title>The Genome Sequence of Sphaeroforma arctica JP610.</title>
        <authorList>
            <consortium name="The Broad Institute Genome Sequencing Platform"/>
            <person name="Russ C."/>
            <person name="Cuomo C."/>
            <person name="Young S.K."/>
            <person name="Zeng Q."/>
            <person name="Gargeya S."/>
            <person name="Alvarado L."/>
            <person name="Berlin A."/>
            <person name="Chapman S.B."/>
            <person name="Chen Z."/>
            <person name="Freedman E."/>
            <person name="Gellesch M."/>
            <person name="Goldberg J."/>
            <person name="Griggs A."/>
            <person name="Gujja S."/>
            <person name="Heilman E."/>
            <person name="Heiman D."/>
            <person name="Howarth C."/>
            <person name="Mehta T."/>
            <person name="Neiman D."/>
            <person name="Pearson M."/>
            <person name="Roberts A."/>
            <person name="Saif S."/>
            <person name="Shea T."/>
            <person name="Shenoy N."/>
            <person name="Sisk P."/>
            <person name="Stolte C."/>
            <person name="Sykes S."/>
            <person name="White J."/>
            <person name="Yandava C."/>
            <person name="Burger G."/>
            <person name="Gray M.W."/>
            <person name="Holland P.W.H."/>
            <person name="King N."/>
            <person name="Lang F.B.F."/>
            <person name="Roger A.J."/>
            <person name="Ruiz-Trillo I."/>
            <person name="Haas B."/>
            <person name="Nusbaum C."/>
            <person name="Birren B."/>
        </authorList>
    </citation>
    <scope>NUCLEOTIDE SEQUENCE [LARGE SCALE GENOMIC DNA]</scope>
    <source>
        <strain evidence="1 2">JP610</strain>
    </source>
</reference>
<protein>
    <submittedName>
        <fullName evidence="1">Uncharacterized protein</fullName>
    </submittedName>
</protein>
<gene>
    <name evidence="1" type="ORF">SARC_15549</name>
</gene>
<dbReference type="EMBL" id="KQ247886">
    <property type="protein sequence ID" value="KNC71905.1"/>
    <property type="molecule type" value="Genomic_DNA"/>
</dbReference>
<dbReference type="Proteomes" id="UP000054560">
    <property type="component" value="Unassembled WGS sequence"/>
</dbReference>
<name>A0A0L0F5B1_9EUKA</name>
<evidence type="ECO:0000313" key="1">
    <source>
        <dbReference type="EMBL" id="KNC71905.1"/>
    </source>
</evidence>
<accession>A0A0L0F5B1</accession>
<evidence type="ECO:0000313" key="2">
    <source>
        <dbReference type="Proteomes" id="UP000054560"/>
    </source>
</evidence>
<organism evidence="1 2">
    <name type="scientific">Sphaeroforma arctica JP610</name>
    <dbReference type="NCBI Taxonomy" id="667725"/>
    <lineage>
        <taxon>Eukaryota</taxon>
        <taxon>Ichthyosporea</taxon>
        <taxon>Ichthyophonida</taxon>
        <taxon>Sphaeroforma</taxon>
    </lineage>
</organism>
<sequence length="55" mass="6256">GGLLPSDEIMAYVQTTRPHMTLDEILSDMEVIPKSKHKLYFMCNLDVAKTVCTDR</sequence>
<dbReference type="RefSeq" id="XP_014145807.1">
    <property type="nucleotide sequence ID" value="XM_014290332.1"/>
</dbReference>
<keyword evidence="2" id="KW-1185">Reference proteome</keyword>